<sequence>MADTDREFSLDDSLVFSDDIGTAIVFLDKEALLARLTTDHRSERKQAVVDRFFEISGDRAYYVTDAYVVAEVISAFRSKRGAHEALDLYEDIKDSDLVVQHGSDSWESNNLTASPRAVLDAAAEFLAQYPKHDVSIQEAILILQAKRGDDYLFSFDGPIRKLGRACGLSVYPVTEEIYLG</sequence>
<dbReference type="EMBL" id="JBHTAS010000002">
    <property type="protein sequence ID" value="MFC7142978.1"/>
    <property type="molecule type" value="Genomic_DNA"/>
</dbReference>
<accession>A0ABD5YBH3</accession>
<dbReference type="GeneID" id="78823343"/>
<protein>
    <recommendedName>
        <fullName evidence="4">PIN domain-containing protein</fullName>
    </recommendedName>
</protein>
<keyword evidence="3" id="KW-1185">Reference proteome</keyword>
<gene>
    <name evidence="1" type="ORF">ACFQMA_23995</name>
    <name evidence="2" type="ORF">ACFQMA_24535</name>
</gene>
<reference evidence="1" key="3">
    <citation type="submission" date="2024-09" db="EMBL/GenBank/DDBJ databases">
        <authorList>
            <person name="Sun Q."/>
        </authorList>
    </citation>
    <scope>NUCLEOTIDE SEQUENCE</scope>
    <source>
        <strain evidence="1">NBRC 111756</strain>
    </source>
</reference>
<dbReference type="AlphaFoldDB" id="A0ABD5YBH3"/>
<comment type="caution">
    <text evidence="1">The sequence shown here is derived from an EMBL/GenBank/DDBJ whole genome shotgun (WGS) entry which is preliminary data.</text>
</comment>
<dbReference type="Gene3D" id="3.40.50.1010">
    <property type="entry name" value="5'-nuclease"/>
    <property type="match status" value="1"/>
</dbReference>
<reference evidence="3" key="2">
    <citation type="journal article" date="2019" name="Int. J. Syst. Evol. Microbiol.">
        <title>The Global Catalogue of Microorganisms (GCM) 10K type strain sequencing project: providing services to taxonomists for standard genome sequencing and annotation.</title>
        <authorList>
            <consortium name="The Broad Institute Genomics Platform"/>
            <consortium name="The Broad Institute Genome Sequencing Center for Infectious Disease"/>
            <person name="Wu L."/>
            <person name="Ma J."/>
        </authorList>
    </citation>
    <scope>NUCLEOTIDE SEQUENCE [LARGE SCALE GENOMIC DNA]</scope>
    <source>
        <strain evidence="3">XZYJT29</strain>
    </source>
</reference>
<dbReference type="RefSeq" id="WP_274326306.1">
    <property type="nucleotide sequence ID" value="NZ_CP118159.1"/>
</dbReference>
<dbReference type="SUPFAM" id="SSF88723">
    <property type="entry name" value="PIN domain-like"/>
    <property type="match status" value="1"/>
</dbReference>
<name>A0ABD5YBH3_9EURY</name>
<evidence type="ECO:0000313" key="1">
    <source>
        <dbReference type="EMBL" id="MFC7142877.1"/>
    </source>
</evidence>
<reference evidence="1" key="1">
    <citation type="journal article" date="2014" name="Int. J. Syst. Evol. Microbiol.">
        <title>Complete genome sequence of Corynebacterium casei LMG S-19264T (=DSM 44701T), isolated from a smear-ripened cheese.</title>
        <authorList>
            <consortium name="US DOE Joint Genome Institute (JGI-PGF)"/>
            <person name="Walter F."/>
            <person name="Albersmeier A."/>
            <person name="Kalinowski J."/>
            <person name="Ruckert C."/>
        </authorList>
    </citation>
    <scope>NUCLEOTIDE SEQUENCE [LARGE SCALE GENOMIC DNA]</scope>
    <source>
        <strain evidence="1">NBRC 111756</strain>
    </source>
</reference>
<organism evidence="1 3">
    <name type="scientific">Halosimplex aquaticum</name>
    <dbReference type="NCBI Taxonomy" id="3026162"/>
    <lineage>
        <taxon>Archaea</taxon>
        <taxon>Methanobacteriati</taxon>
        <taxon>Methanobacteriota</taxon>
        <taxon>Stenosarchaea group</taxon>
        <taxon>Halobacteria</taxon>
        <taxon>Halobacteriales</taxon>
        <taxon>Haloarculaceae</taxon>
        <taxon>Halosimplex</taxon>
    </lineage>
</organism>
<dbReference type="InterPro" id="IPR029060">
    <property type="entry name" value="PIN-like_dom_sf"/>
</dbReference>
<proteinExistence type="predicted"/>
<evidence type="ECO:0000313" key="2">
    <source>
        <dbReference type="EMBL" id="MFC7142978.1"/>
    </source>
</evidence>
<evidence type="ECO:0008006" key="4">
    <source>
        <dbReference type="Google" id="ProtNLM"/>
    </source>
</evidence>
<dbReference type="EMBL" id="JBHTAS010000002">
    <property type="protein sequence ID" value="MFC7142877.1"/>
    <property type="molecule type" value="Genomic_DNA"/>
</dbReference>
<dbReference type="Proteomes" id="UP001596432">
    <property type="component" value="Unassembled WGS sequence"/>
</dbReference>
<evidence type="ECO:0000313" key="3">
    <source>
        <dbReference type="Proteomes" id="UP001596432"/>
    </source>
</evidence>